<dbReference type="VEuPathDB" id="AmoebaDB:DICPUDRAFT_33844"/>
<evidence type="ECO:0000256" key="5">
    <source>
        <dbReference type="ARBA" id="ARBA00023242"/>
    </source>
</evidence>
<sequence length="273" mass="31858">MIFLKQLLKNQTKLNFVKATPLVSQQQSNNQILNKNEKSLVVVLGWLEGKEKDVNKYTQDWANQGYNTLTNYYPLIDVVIPPIMTPKSLIILDKINEIVKDDPKIDSLIFHVLSNGGALYYSRTLHFIETDEKYKHLHKFIKGTLLDSNPSTDTTGVKQALSLAAPNDFIKQLLMKLYPVINFMLSRDFFKYFKIIYSPKNKWNHLFIYSKNDEIINYEHVNSTINKLKNNIKNEKLIDSICFDKSAHVNHKRLNKDQYNNKFLGFINKLQNI</sequence>
<dbReference type="PANTHER" id="PTHR12265:SF30">
    <property type="entry name" value="TRANSMEMBRANE PROTEIN 53"/>
    <property type="match status" value="1"/>
</dbReference>
<comment type="subcellular location">
    <subcellularLocation>
        <location evidence="6">Endomembrane system</location>
        <topology evidence="6">Single-pass membrane protein</topology>
    </subcellularLocation>
    <subcellularLocation>
        <location evidence="1">Nucleus membrane</location>
    </subcellularLocation>
</comment>
<gene>
    <name evidence="7" type="ORF">DICPUDRAFT_33844</name>
</gene>
<evidence type="ECO:0000256" key="4">
    <source>
        <dbReference type="ARBA" id="ARBA00023136"/>
    </source>
</evidence>
<dbReference type="Pfam" id="PF05705">
    <property type="entry name" value="DUF829"/>
    <property type="match status" value="1"/>
</dbReference>
<evidence type="ECO:0000256" key="1">
    <source>
        <dbReference type="ARBA" id="ARBA00004126"/>
    </source>
</evidence>
<organism evidence="7 8">
    <name type="scientific">Dictyostelium purpureum</name>
    <name type="common">Slime mold</name>
    <dbReference type="NCBI Taxonomy" id="5786"/>
    <lineage>
        <taxon>Eukaryota</taxon>
        <taxon>Amoebozoa</taxon>
        <taxon>Evosea</taxon>
        <taxon>Eumycetozoa</taxon>
        <taxon>Dictyostelia</taxon>
        <taxon>Dictyosteliales</taxon>
        <taxon>Dictyosteliaceae</taxon>
        <taxon>Dictyostelium</taxon>
    </lineage>
</organism>
<name>F0ZLM0_DICPU</name>
<dbReference type="PANTHER" id="PTHR12265">
    <property type="entry name" value="TRANSMEMBRANE PROTEIN 53"/>
    <property type="match status" value="1"/>
</dbReference>
<evidence type="ECO:0000256" key="3">
    <source>
        <dbReference type="ARBA" id="ARBA00022989"/>
    </source>
</evidence>
<dbReference type="Proteomes" id="UP000001064">
    <property type="component" value="Unassembled WGS sequence"/>
</dbReference>
<keyword evidence="5" id="KW-0539">Nucleus</keyword>
<dbReference type="EMBL" id="GL871069">
    <property type="protein sequence ID" value="EGC35179.1"/>
    <property type="molecule type" value="Genomic_DNA"/>
</dbReference>
<dbReference type="InterPro" id="IPR008547">
    <property type="entry name" value="DUF829_TMEM53"/>
</dbReference>
<dbReference type="GO" id="GO:0031965">
    <property type="term" value="C:nuclear membrane"/>
    <property type="evidence" value="ECO:0007669"/>
    <property type="project" value="UniProtKB-SubCell"/>
</dbReference>
<dbReference type="GeneID" id="10501735"/>
<evidence type="ECO:0000313" key="8">
    <source>
        <dbReference type="Proteomes" id="UP000001064"/>
    </source>
</evidence>
<keyword evidence="3" id="KW-1133">Transmembrane helix</keyword>
<dbReference type="OMA" id="GENICLM"/>
<dbReference type="KEGG" id="dpp:DICPUDRAFT_33844"/>
<dbReference type="eggNOG" id="KOG2521">
    <property type="taxonomic scope" value="Eukaryota"/>
</dbReference>
<evidence type="ECO:0008006" key="9">
    <source>
        <dbReference type="Google" id="ProtNLM"/>
    </source>
</evidence>
<dbReference type="AlphaFoldDB" id="F0ZLM0"/>
<evidence type="ECO:0000256" key="6">
    <source>
        <dbReference type="ARBA" id="ARBA00037847"/>
    </source>
</evidence>
<reference evidence="8" key="1">
    <citation type="journal article" date="2011" name="Genome Biol.">
        <title>Comparative genomics of the social amoebae Dictyostelium discoideum and Dictyostelium purpureum.</title>
        <authorList>
            <consortium name="US DOE Joint Genome Institute (JGI-PGF)"/>
            <person name="Sucgang R."/>
            <person name="Kuo A."/>
            <person name="Tian X."/>
            <person name="Salerno W."/>
            <person name="Parikh A."/>
            <person name="Feasley C.L."/>
            <person name="Dalin E."/>
            <person name="Tu H."/>
            <person name="Huang E."/>
            <person name="Barry K."/>
            <person name="Lindquist E."/>
            <person name="Shapiro H."/>
            <person name="Bruce D."/>
            <person name="Schmutz J."/>
            <person name="Salamov A."/>
            <person name="Fey P."/>
            <person name="Gaudet P."/>
            <person name="Anjard C."/>
            <person name="Babu M.M."/>
            <person name="Basu S."/>
            <person name="Bushmanova Y."/>
            <person name="van der Wel H."/>
            <person name="Katoh-Kurasawa M."/>
            <person name="Dinh C."/>
            <person name="Coutinho P.M."/>
            <person name="Saito T."/>
            <person name="Elias M."/>
            <person name="Schaap P."/>
            <person name="Kay R.R."/>
            <person name="Henrissat B."/>
            <person name="Eichinger L."/>
            <person name="Rivero F."/>
            <person name="Putnam N.H."/>
            <person name="West C.M."/>
            <person name="Loomis W.F."/>
            <person name="Chisholm R.L."/>
            <person name="Shaulsky G."/>
            <person name="Strassmann J.E."/>
            <person name="Queller D.C."/>
            <person name="Kuspa A."/>
            <person name="Grigoriev I.V."/>
        </authorList>
    </citation>
    <scope>NUCLEOTIDE SEQUENCE [LARGE SCALE GENOMIC DNA]</scope>
    <source>
        <strain evidence="8">QSDP1</strain>
    </source>
</reference>
<keyword evidence="4" id="KW-0472">Membrane</keyword>
<dbReference type="InParanoid" id="F0ZLM0"/>
<dbReference type="OrthoDB" id="77878at2759"/>
<dbReference type="RefSeq" id="XP_003288317.1">
    <property type="nucleotide sequence ID" value="XM_003288269.1"/>
</dbReference>
<keyword evidence="2" id="KW-0812">Transmembrane</keyword>
<evidence type="ECO:0000256" key="2">
    <source>
        <dbReference type="ARBA" id="ARBA00022692"/>
    </source>
</evidence>
<proteinExistence type="predicted"/>
<evidence type="ECO:0000313" key="7">
    <source>
        <dbReference type="EMBL" id="EGC35179.1"/>
    </source>
</evidence>
<accession>F0ZLM0</accession>
<protein>
    <recommendedName>
        <fullName evidence="9">DUF829 domain-containing protein</fullName>
    </recommendedName>
</protein>
<keyword evidence="8" id="KW-1185">Reference proteome</keyword>